<dbReference type="EMBL" id="GGEC01082850">
    <property type="protein sequence ID" value="MBX63334.1"/>
    <property type="molecule type" value="Transcribed_RNA"/>
</dbReference>
<protein>
    <submittedName>
        <fullName evidence="1">Uncharacterized protein</fullName>
    </submittedName>
</protein>
<organism evidence="1">
    <name type="scientific">Rhizophora mucronata</name>
    <name type="common">Asiatic mangrove</name>
    <dbReference type="NCBI Taxonomy" id="61149"/>
    <lineage>
        <taxon>Eukaryota</taxon>
        <taxon>Viridiplantae</taxon>
        <taxon>Streptophyta</taxon>
        <taxon>Embryophyta</taxon>
        <taxon>Tracheophyta</taxon>
        <taxon>Spermatophyta</taxon>
        <taxon>Magnoliopsida</taxon>
        <taxon>eudicotyledons</taxon>
        <taxon>Gunneridae</taxon>
        <taxon>Pentapetalae</taxon>
        <taxon>rosids</taxon>
        <taxon>fabids</taxon>
        <taxon>Malpighiales</taxon>
        <taxon>Rhizophoraceae</taxon>
        <taxon>Rhizophora</taxon>
    </lineage>
</organism>
<evidence type="ECO:0000313" key="1">
    <source>
        <dbReference type="EMBL" id="MBX63334.1"/>
    </source>
</evidence>
<proteinExistence type="predicted"/>
<accession>A0A2P2Q8Q8</accession>
<dbReference type="AlphaFoldDB" id="A0A2P2Q8Q8"/>
<name>A0A2P2Q8Q8_RHIMU</name>
<sequence>MRSKLSRLSFQRQPLSFFLDWQRNFKCTQNPD</sequence>
<reference evidence="1" key="1">
    <citation type="submission" date="2018-02" db="EMBL/GenBank/DDBJ databases">
        <title>Rhizophora mucronata_Transcriptome.</title>
        <authorList>
            <person name="Meera S.P."/>
            <person name="Sreeshan A."/>
            <person name="Augustine A."/>
        </authorList>
    </citation>
    <scope>NUCLEOTIDE SEQUENCE</scope>
    <source>
        <tissue evidence="1">Leaf</tissue>
    </source>
</reference>